<comment type="caution">
    <text evidence="1">The sequence shown here is derived from an EMBL/GenBank/DDBJ whole genome shotgun (WGS) entry which is preliminary data.</text>
</comment>
<organism evidence="1 2">
    <name type="scientific">Mucuna pruriens</name>
    <name type="common">Velvet bean</name>
    <name type="synonym">Dolichos pruriens</name>
    <dbReference type="NCBI Taxonomy" id="157652"/>
    <lineage>
        <taxon>Eukaryota</taxon>
        <taxon>Viridiplantae</taxon>
        <taxon>Streptophyta</taxon>
        <taxon>Embryophyta</taxon>
        <taxon>Tracheophyta</taxon>
        <taxon>Spermatophyta</taxon>
        <taxon>Magnoliopsida</taxon>
        <taxon>eudicotyledons</taxon>
        <taxon>Gunneridae</taxon>
        <taxon>Pentapetalae</taxon>
        <taxon>rosids</taxon>
        <taxon>fabids</taxon>
        <taxon>Fabales</taxon>
        <taxon>Fabaceae</taxon>
        <taxon>Papilionoideae</taxon>
        <taxon>50 kb inversion clade</taxon>
        <taxon>NPAAA clade</taxon>
        <taxon>indigoferoid/millettioid clade</taxon>
        <taxon>Phaseoleae</taxon>
        <taxon>Mucuna</taxon>
    </lineage>
</organism>
<reference evidence="1" key="1">
    <citation type="submission" date="2018-05" db="EMBL/GenBank/DDBJ databases">
        <title>Draft genome of Mucuna pruriens seed.</title>
        <authorList>
            <person name="Nnadi N.E."/>
            <person name="Vos R."/>
            <person name="Hasami M.H."/>
            <person name="Devisetty U.K."/>
            <person name="Aguiy J.C."/>
        </authorList>
    </citation>
    <scope>NUCLEOTIDE SEQUENCE [LARGE SCALE GENOMIC DNA]</scope>
    <source>
        <strain evidence="1">JCA_2017</strain>
    </source>
</reference>
<name>A0A371H0I4_MUCPR</name>
<evidence type="ECO:0000313" key="1">
    <source>
        <dbReference type="EMBL" id="RDX96279.1"/>
    </source>
</evidence>
<evidence type="ECO:0000313" key="2">
    <source>
        <dbReference type="Proteomes" id="UP000257109"/>
    </source>
</evidence>
<proteinExistence type="predicted"/>
<gene>
    <name evidence="1" type="ORF">CR513_21087</name>
</gene>
<accession>A0A371H0I4</accession>
<sequence length="138" mass="15754">MMKNKVVENNIELNDNGRIEFSRILPRYESSMDEASHLLGLNTTFYNTLKLGPNVPVPAKIHQTNVSNVDKKRSFGGVNINLSNINLSLIHQNLMGKLQEKIRRRILPIRIMEVQKSNLKVQGCLAKVLLPKPKKRKI</sequence>
<keyword evidence="2" id="KW-1185">Reference proteome</keyword>
<dbReference type="EMBL" id="QJKJ01003925">
    <property type="protein sequence ID" value="RDX96279.1"/>
    <property type="molecule type" value="Genomic_DNA"/>
</dbReference>
<dbReference type="AlphaFoldDB" id="A0A371H0I4"/>
<feature type="non-terminal residue" evidence="1">
    <location>
        <position position="1"/>
    </location>
</feature>
<dbReference type="Proteomes" id="UP000257109">
    <property type="component" value="Unassembled WGS sequence"/>
</dbReference>
<protein>
    <submittedName>
        <fullName evidence="1">Uncharacterized protein</fullName>
    </submittedName>
</protein>